<evidence type="ECO:0000256" key="1">
    <source>
        <dbReference type="ARBA" id="ARBA00022729"/>
    </source>
</evidence>
<keyword evidence="1 2" id="KW-0732">Signal</keyword>
<evidence type="ECO:0000256" key="2">
    <source>
        <dbReference type="SAM" id="SignalP"/>
    </source>
</evidence>
<feature type="chain" id="PRO_5046444909" evidence="2">
    <location>
        <begin position="25"/>
        <end position="768"/>
    </location>
</feature>
<dbReference type="Gene3D" id="1.10.720.180">
    <property type="match status" value="2"/>
</dbReference>
<name>A0ABX7YXA5_9GAMM</name>
<feature type="domain" description="Outer membrane cytochrome MtrC/MtrF-like" evidence="3">
    <location>
        <begin position="234"/>
        <end position="393"/>
    </location>
</feature>
<evidence type="ECO:0000259" key="3">
    <source>
        <dbReference type="Pfam" id="PF22113"/>
    </source>
</evidence>
<organism evidence="4 5">
    <name type="scientific">Shewanella yunxiaonensis</name>
    <dbReference type="NCBI Taxonomy" id="2829809"/>
    <lineage>
        <taxon>Bacteria</taxon>
        <taxon>Pseudomonadati</taxon>
        <taxon>Pseudomonadota</taxon>
        <taxon>Gammaproteobacteria</taxon>
        <taxon>Alteromonadales</taxon>
        <taxon>Shewanellaceae</taxon>
        <taxon>Shewanella</taxon>
    </lineage>
</organism>
<dbReference type="InterPro" id="IPR054337">
    <property type="entry name" value="Mtrc-MtrF-like_dom_II/IV"/>
</dbReference>
<sequence>MMKKHNKSLLALFLVGLFGLSACTFDGSDGKDGVDGTNGTNGTDGTNGVDGTNGQDAGAVVSTVYKASDVTITIDPASSTLAGSGTFALKFTATAKNQAGAVKPLTGISELRVISATAVTNSTDDGPALYWQNNSKAAGNSSTYMYCTLTGTRGSTNTCTLTEDATNPGTYTGTWAHDGAAPIMYAADDLNAPHRIGLRLSYITDTDGNALPDNVLSTMTYIPATGEVGVESGKDTVANQACMNCHGESVTTGGIAASIGHRYQNVQNCVMCHNPSLQPSAADAEEGYVFDLPAMIHRIHAGSHIATEQFKSWGFIQAEGWNEIAYPAPLDQCTVCHSTEEGQTSWEVPTRVACSGCHSNIDWTTGEGHSEYMLAQTDDSQCAACHSTGALAPINAHKVGERKALASLVQVTFTGASVSAGTLTVTADVTVNGALSSDLSVLGVKSTLMGNVDSNGEVHRWGSRPALTSGNFDAGVGKLTLTRALGATENASMYTGTIYVGTEATFCVGSDKKAATCDETADLAYGNPIEVVHNSPVFSTAIGVTTKTKFFDLDTVDAADEGTAARFTDDNRITVAVSKCEACHNSLDVTKGPTHGVYTFDQCMDCHNNDYPGSYHVNAVYKDADGNSQNSGVTFYNRDLVTVVHRFHAGNFDVIEGIYKDADGDVVGFPGVQGDCSACHKEGTSFFADDGGLTSGKRSIAVSGGYISPVAESCRSCHTSASALAHFESNGAITDTLPAGTAILPVESCATCHAQGKSFGIDQFHIIK</sequence>
<feature type="signal peptide" evidence="2">
    <location>
        <begin position="1"/>
        <end position="24"/>
    </location>
</feature>
<evidence type="ECO:0000313" key="5">
    <source>
        <dbReference type="Proteomes" id="UP000679575"/>
    </source>
</evidence>
<protein>
    <submittedName>
        <fullName evidence="4">OmcA/MtrC family decaheme c-type cytochrome</fullName>
    </submittedName>
</protein>
<dbReference type="InterPro" id="IPR051829">
    <property type="entry name" value="Multiheme_Cytochr_ET"/>
</dbReference>
<dbReference type="EMBL" id="CP073587">
    <property type="protein sequence ID" value="QUN06961.1"/>
    <property type="molecule type" value="Genomic_DNA"/>
</dbReference>
<dbReference type="RefSeq" id="WP_212595966.1">
    <property type="nucleotide sequence ID" value="NZ_CP073587.1"/>
</dbReference>
<evidence type="ECO:0000313" key="4">
    <source>
        <dbReference type="EMBL" id="QUN06961.1"/>
    </source>
</evidence>
<dbReference type="Pfam" id="PF22113">
    <property type="entry name" value="Mtrc-MtrF_II-IV_dom"/>
    <property type="match status" value="2"/>
</dbReference>
<proteinExistence type="predicted"/>
<feature type="domain" description="Outer membrane cytochrome MtrC/MtrF-like" evidence="3">
    <location>
        <begin position="572"/>
        <end position="765"/>
    </location>
</feature>
<dbReference type="NCBIfam" id="TIGR03507">
    <property type="entry name" value="decahem_SO1788"/>
    <property type="match status" value="1"/>
</dbReference>
<reference evidence="4 5" key="1">
    <citation type="submission" date="2021-04" db="EMBL/GenBank/DDBJ databases">
        <title>Novel species identification of genus Shewanella.</title>
        <authorList>
            <person name="Liu G."/>
        </authorList>
    </citation>
    <scope>NUCLEOTIDE SEQUENCE [LARGE SCALE GENOMIC DNA]</scope>
    <source>
        <strain evidence="4 5">FJAT-54481</strain>
    </source>
</reference>
<dbReference type="InterPro" id="IPR020014">
    <property type="entry name" value="Decahaem_cyt-c_OmcA/MtrC"/>
</dbReference>
<dbReference type="SUPFAM" id="SSF48695">
    <property type="entry name" value="Multiheme cytochromes"/>
    <property type="match status" value="1"/>
</dbReference>
<dbReference type="Proteomes" id="UP000679575">
    <property type="component" value="Chromosome"/>
</dbReference>
<keyword evidence="5" id="KW-1185">Reference proteome</keyword>
<dbReference type="InterPro" id="IPR036280">
    <property type="entry name" value="Multihaem_cyt_sf"/>
</dbReference>
<gene>
    <name evidence="4" type="ORF">KDN34_05835</name>
</gene>
<accession>A0ABX7YXA5</accession>
<dbReference type="PROSITE" id="PS51257">
    <property type="entry name" value="PROKAR_LIPOPROTEIN"/>
    <property type="match status" value="1"/>
</dbReference>
<dbReference type="PANTHER" id="PTHR35038">
    <property type="entry name" value="DISSIMILATORY SULFITE REDUCTASE SIRA"/>
    <property type="match status" value="1"/>
</dbReference>
<dbReference type="PANTHER" id="PTHR35038:SF6">
    <property type="entry name" value="SURFACE LOCALIZED DECAHEME CYTOCHROME C LIPOPROTEIN"/>
    <property type="match status" value="1"/>
</dbReference>